<keyword evidence="3" id="KW-1015">Disulfide bond</keyword>
<dbReference type="Proteomes" id="UP001642464">
    <property type="component" value="Unassembled WGS sequence"/>
</dbReference>
<dbReference type="InterPro" id="IPR029056">
    <property type="entry name" value="Ribokinase-like"/>
</dbReference>
<evidence type="ECO:0000259" key="8">
    <source>
        <dbReference type="Pfam" id="PF19028"/>
    </source>
</evidence>
<dbReference type="EMBL" id="CAXAMM010010913">
    <property type="protein sequence ID" value="CAK9024533.1"/>
    <property type="molecule type" value="Genomic_DNA"/>
</dbReference>
<keyword evidence="6" id="KW-0472">Membrane</keyword>
<keyword evidence="6" id="KW-0812">Transmembrane</keyword>
<sequence>MTYPASDQPLLVPVAPACSGLFPVSRPSVGRFLLYGNICLDCAMQVQSFPEEDSATRAQSYTKKTGGNCANSCRVLAQLLADTPLSVSSLGVIPDRGNPDANFALSSLERFGIDTSLMQEVKDASGVPTSFVLLSTDTGARTIVSSRCGLKEMDPEHLEHVLAATSDVAWCHFECRQPGVAQMLEMLRRRTPTTRPWVSLEIEKPGLELKAVLPMLQLCDVVFFSSDFIKARAGDLEVQEEAAGGPVQSHVAPRCLRALASQEGNPTQALLICAWGALGAFAFDPRSGQDFFQAAERVQPVDSLGAGDTFNAASLAALALGASVPQMLRCACAVAGRKVAQEGLENLARWVPEDMPWKKRLSRVDGPTPMCSCPAWRVSHMRLDAVAGLNAAAKRVITRRVPVRQGDLAGAPFLQTKMVDVECELRWAATWIAPRVARKRRKIVYWARGGAASGKGKEVYPANLGRPCLGALAQTEACNTQLCLGERRYDCLWKPWEDWEACTQSCDGGQRTRRRALVDARGHGMACQAGSTMEVAACNLKSCWTMSEVCAWSDWSSYGACSRSCDSGQQTRMRRKSWHAPDVKDHEIARRLSSRPSQCLGRQKEIRACGLTPCSMASAPVNCQWEQWNHWGDCSCSGLQSRQRSVAIKAFRGGVPCVGALEDSRSCYPSLSCTSLDINCTFGGWTSWSACSVTCGSGQSFHTRTVITHAQAAGKRCDGGLEEVQSCHLEPCGAAQDCVYTEWSSWSACSRQCGGGQHERSRVVARPALEGGAACPEADLAETGLCNPQDCIEDAWGKIDCTWSEWSSWADCSASCGQGQARRTRIIVQEAAHGGELCKGFYQEFHQCAGRPCLVRDCSFSVWSSWSDCSDQCTGHRQRTRSIEFPAVGGGEACRGSTRELKPCGSSHDVFCLSGGQAVDCLMTPWSSWSACSRECGDGQHLSSRQVVRFAQDAGRPCEGALRRVEVCNQIFCPGDEPVDCKLGEWDFWLPCSQSCGGGERSRSRMVTREPRNGGTPCAEGFTHQVKPCNTQHCPTESICTWTQWAAWSECSSPCGHGQMTRNRTLFHPDFSSLEAIGELPSSFLSFAISTPQCFFVALSVATTVFHLFRRRMPRFRPEEAGYMPVSTQEDGHPTNDLESAQ</sequence>
<evidence type="ECO:0000256" key="1">
    <source>
        <dbReference type="ARBA" id="ARBA00022729"/>
    </source>
</evidence>
<feature type="transmembrane region" description="Helical" evidence="6">
    <location>
        <begin position="1084"/>
        <end position="1109"/>
    </location>
</feature>
<feature type="domain" description="Carbohydrate kinase PfkB" evidence="7">
    <location>
        <begin position="34"/>
        <end position="345"/>
    </location>
</feature>
<feature type="region of interest" description="Disordered" evidence="5">
    <location>
        <begin position="1123"/>
        <end position="1142"/>
    </location>
</feature>
<keyword evidence="10" id="KW-1185">Reference proteome</keyword>
<dbReference type="Gene3D" id="2.20.100.10">
    <property type="entry name" value="Thrombospondin type-1 (TSP1) repeat"/>
    <property type="match status" value="10"/>
</dbReference>
<keyword evidence="1" id="KW-0732">Signal</keyword>
<accession>A0ABP0KCV2</accession>
<evidence type="ECO:0000256" key="6">
    <source>
        <dbReference type="SAM" id="Phobius"/>
    </source>
</evidence>
<dbReference type="Pfam" id="PF00294">
    <property type="entry name" value="PfkB"/>
    <property type="match status" value="1"/>
</dbReference>
<dbReference type="InterPro" id="IPR036383">
    <property type="entry name" value="TSP1_rpt_sf"/>
</dbReference>
<dbReference type="InterPro" id="IPR044004">
    <property type="entry name" value="TSP1_spondin_dom"/>
</dbReference>
<dbReference type="Pfam" id="PF00090">
    <property type="entry name" value="TSP_1"/>
    <property type="match status" value="4"/>
</dbReference>
<dbReference type="SUPFAM" id="SSF53613">
    <property type="entry name" value="Ribokinase-like"/>
    <property type="match status" value="1"/>
</dbReference>
<dbReference type="SMART" id="SM00209">
    <property type="entry name" value="TSP1"/>
    <property type="match status" value="10"/>
</dbReference>
<evidence type="ECO:0000259" key="7">
    <source>
        <dbReference type="Pfam" id="PF00294"/>
    </source>
</evidence>
<reference evidence="9 10" key="1">
    <citation type="submission" date="2024-02" db="EMBL/GenBank/DDBJ databases">
        <authorList>
            <person name="Chen Y."/>
            <person name="Shah S."/>
            <person name="Dougan E. K."/>
            <person name="Thang M."/>
            <person name="Chan C."/>
        </authorList>
    </citation>
    <scope>NUCLEOTIDE SEQUENCE [LARGE SCALE GENOMIC DNA]</scope>
</reference>
<dbReference type="Pfam" id="PF19028">
    <property type="entry name" value="TSP1_spondin"/>
    <property type="match status" value="5"/>
</dbReference>
<comment type="caution">
    <text evidence="9">The sequence shown here is derived from an EMBL/GenBank/DDBJ whole genome shotgun (WGS) entry which is preliminary data.</text>
</comment>
<organism evidence="9 10">
    <name type="scientific">Durusdinium trenchii</name>
    <dbReference type="NCBI Taxonomy" id="1381693"/>
    <lineage>
        <taxon>Eukaryota</taxon>
        <taxon>Sar</taxon>
        <taxon>Alveolata</taxon>
        <taxon>Dinophyceae</taxon>
        <taxon>Suessiales</taxon>
        <taxon>Symbiodiniaceae</taxon>
        <taxon>Durusdinium</taxon>
    </lineage>
</organism>
<dbReference type="PANTHER" id="PTHR22906">
    <property type="entry name" value="PROPERDIN"/>
    <property type="match status" value="1"/>
</dbReference>
<dbReference type="InterPro" id="IPR000884">
    <property type="entry name" value="TSP1_rpt"/>
</dbReference>
<feature type="domain" description="Spondin-like TSP1" evidence="8">
    <location>
        <begin position="738"/>
        <end position="791"/>
    </location>
</feature>
<feature type="domain" description="Spondin-like TSP1" evidence="8">
    <location>
        <begin position="801"/>
        <end position="853"/>
    </location>
</feature>
<evidence type="ECO:0000256" key="3">
    <source>
        <dbReference type="ARBA" id="ARBA00023157"/>
    </source>
</evidence>
<name>A0ABP0KCV2_9DINO</name>
<dbReference type="InterPro" id="IPR052065">
    <property type="entry name" value="Compl_asym_regulator"/>
</dbReference>
<dbReference type="PROSITE" id="PS50092">
    <property type="entry name" value="TSP1"/>
    <property type="match status" value="10"/>
</dbReference>
<proteinExistence type="predicted"/>
<dbReference type="Gene3D" id="3.40.1190.20">
    <property type="match status" value="1"/>
</dbReference>
<evidence type="ECO:0000256" key="2">
    <source>
        <dbReference type="ARBA" id="ARBA00022737"/>
    </source>
</evidence>
<protein>
    <submittedName>
        <fullName evidence="9">Hemicentin-1 (Fibulin-6) (FIBL-6)</fullName>
    </submittedName>
</protein>
<keyword evidence="6" id="KW-1133">Transmembrane helix</keyword>
<dbReference type="InterPro" id="IPR011611">
    <property type="entry name" value="PfkB_dom"/>
</dbReference>
<feature type="domain" description="Spondin-like TSP1" evidence="8">
    <location>
        <begin position="680"/>
        <end position="732"/>
    </location>
</feature>
<evidence type="ECO:0000256" key="5">
    <source>
        <dbReference type="SAM" id="MobiDB-lite"/>
    </source>
</evidence>
<gene>
    <name evidence="9" type="ORF">SCF082_LOCUS16673</name>
</gene>
<keyword evidence="2" id="KW-0677">Repeat</keyword>
<feature type="domain" description="Spondin-like TSP1" evidence="8">
    <location>
        <begin position="921"/>
        <end position="973"/>
    </location>
</feature>
<evidence type="ECO:0000313" key="10">
    <source>
        <dbReference type="Proteomes" id="UP001642464"/>
    </source>
</evidence>
<dbReference type="SUPFAM" id="SSF82895">
    <property type="entry name" value="TSP-1 type 1 repeat"/>
    <property type="match status" value="10"/>
</dbReference>
<evidence type="ECO:0000256" key="4">
    <source>
        <dbReference type="ARBA" id="ARBA00023180"/>
    </source>
</evidence>
<keyword evidence="4" id="KW-0325">Glycoprotein</keyword>
<evidence type="ECO:0000313" key="9">
    <source>
        <dbReference type="EMBL" id="CAK9024533.1"/>
    </source>
</evidence>
<feature type="domain" description="Spondin-like TSP1" evidence="8">
    <location>
        <begin position="981"/>
        <end position="1034"/>
    </location>
</feature>